<evidence type="ECO:0000313" key="2">
    <source>
        <dbReference type="EMBL" id="SMY33692.1"/>
    </source>
</evidence>
<keyword evidence="3" id="KW-1185">Reference proteome</keyword>
<evidence type="ECO:0000313" key="3">
    <source>
        <dbReference type="Proteomes" id="UP000195963"/>
    </source>
</evidence>
<sequence>MDNNQRKELLSRAYVSAIAAQVGFRSAIPDVDDDSVDLILKGRGFTSGIRNPQLEIQLKCTAKNSGCSDYFSYQLPIKNYNDLRAENLLCPRYLFVLVVPKDTTGWLVHENDHMKVKHCCYWYSLSELQPTINDTSVTVKIPRKNLLTASSMLSLMELASQMGVAA</sequence>
<dbReference type="Proteomes" id="UP000195963">
    <property type="component" value="Unassembled WGS sequence"/>
</dbReference>
<organism evidence="2 3">
    <name type="scientific">Photobacterium malacitanum</name>
    <dbReference type="NCBI Taxonomy" id="2204294"/>
    <lineage>
        <taxon>Bacteria</taxon>
        <taxon>Pseudomonadati</taxon>
        <taxon>Pseudomonadota</taxon>
        <taxon>Gammaproteobacteria</taxon>
        <taxon>Vibrionales</taxon>
        <taxon>Vibrionaceae</taxon>
        <taxon>Photobacterium</taxon>
    </lineage>
</organism>
<feature type="domain" description="DUF4365" evidence="1">
    <location>
        <begin position="9"/>
        <end position="159"/>
    </location>
</feature>
<dbReference type="InterPro" id="IPR025375">
    <property type="entry name" value="DUF4365"/>
</dbReference>
<protein>
    <recommendedName>
        <fullName evidence="1">DUF4365 domain-containing protein</fullName>
    </recommendedName>
</protein>
<reference evidence="3" key="1">
    <citation type="submission" date="2017-06" db="EMBL/GenBank/DDBJ databases">
        <authorList>
            <person name="Rodrigo-Torres L."/>
            <person name="Arahal R.D."/>
            <person name="Lucena T."/>
        </authorList>
    </citation>
    <scope>NUCLEOTIDE SEQUENCE [LARGE SCALE GENOMIC DNA]</scope>
    <source>
        <strain evidence="3">CECT 9190</strain>
    </source>
</reference>
<dbReference type="RefSeq" id="WP_087844317.1">
    <property type="nucleotide sequence ID" value="NZ_FYAK01000002.1"/>
</dbReference>
<dbReference type="Pfam" id="PF14280">
    <property type="entry name" value="DUF4365"/>
    <property type="match status" value="1"/>
</dbReference>
<evidence type="ECO:0000259" key="1">
    <source>
        <dbReference type="Pfam" id="PF14280"/>
    </source>
</evidence>
<dbReference type="EMBL" id="FYAK01000002">
    <property type="protein sequence ID" value="SMY33692.1"/>
    <property type="molecule type" value="Genomic_DNA"/>
</dbReference>
<name>A0A1Y6MB02_9GAMM</name>
<proteinExistence type="predicted"/>
<dbReference type="AlphaFoldDB" id="A0A1Y6MB02"/>
<gene>
    <name evidence="2" type="ORF">PMAL9190_01151</name>
</gene>
<accession>A0A1Y6MB02</accession>